<dbReference type="Proteomes" id="UP000596742">
    <property type="component" value="Unassembled WGS sequence"/>
</dbReference>
<sequence>MVDKPNADNKGGPKHINDVQANSNKDHSQNTQKEFPNENSRVEENTGDTNETTTGDSIC</sequence>
<keyword evidence="3" id="KW-1185">Reference proteome</keyword>
<comment type="caution">
    <text evidence="2">The sequence shown here is derived from an EMBL/GenBank/DDBJ whole genome shotgun (WGS) entry which is preliminary data.</text>
</comment>
<evidence type="ECO:0000313" key="2">
    <source>
        <dbReference type="EMBL" id="VDI69360.1"/>
    </source>
</evidence>
<reference evidence="2" key="1">
    <citation type="submission" date="2018-11" db="EMBL/GenBank/DDBJ databases">
        <authorList>
            <person name="Alioto T."/>
            <person name="Alioto T."/>
        </authorList>
    </citation>
    <scope>NUCLEOTIDE SEQUENCE</scope>
</reference>
<accession>A0A8B6GUG2</accession>
<dbReference type="AlphaFoldDB" id="A0A8B6GUG2"/>
<proteinExistence type="predicted"/>
<feature type="compositionally biased region" description="Polar residues" evidence="1">
    <location>
        <begin position="19"/>
        <end position="39"/>
    </location>
</feature>
<evidence type="ECO:0000256" key="1">
    <source>
        <dbReference type="SAM" id="MobiDB-lite"/>
    </source>
</evidence>
<name>A0A8B6GUG2_MYTGA</name>
<feature type="region of interest" description="Disordered" evidence="1">
    <location>
        <begin position="1"/>
        <end position="59"/>
    </location>
</feature>
<evidence type="ECO:0000313" key="3">
    <source>
        <dbReference type="Proteomes" id="UP000596742"/>
    </source>
</evidence>
<dbReference type="EMBL" id="UYJE01009021">
    <property type="protein sequence ID" value="VDI69360.1"/>
    <property type="molecule type" value="Genomic_DNA"/>
</dbReference>
<organism evidence="2 3">
    <name type="scientific">Mytilus galloprovincialis</name>
    <name type="common">Mediterranean mussel</name>
    <dbReference type="NCBI Taxonomy" id="29158"/>
    <lineage>
        <taxon>Eukaryota</taxon>
        <taxon>Metazoa</taxon>
        <taxon>Spiralia</taxon>
        <taxon>Lophotrochozoa</taxon>
        <taxon>Mollusca</taxon>
        <taxon>Bivalvia</taxon>
        <taxon>Autobranchia</taxon>
        <taxon>Pteriomorphia</taxon>
        <taxon>Mytilida</taxon>
        <taxon>Mytiloidea</taxon>
        <taxon>Mytilidae</taxon>
        <taxon>Mytilinae</taxon>
        <taxon>Mytilus</taxon>
    </lineage>
</organism>
<gene>
    <name evidence="2" type="ORF">MGAL_10B030520</name>
</gene>
<feature type="compositionally biased region" description="Low complexity" evidence="1">
    <location>
        <begin position="47"/>
        <end position="59"/>
    </location>
</feature>
<protein>
    <submittedName>
        <fullName evidence="2">Uncharacterized protein</fullName>
    </submittedName>
</protein>